<reference evidence="1" key="1">
    <citation type="submission" date="2014-12" db="EMBL/GenBank/DDBJ databases">
        <title>Insight into the proteome of Arion vulgaris.</title>
        <authorList>
            <person name="Aradska J."/>
            <person name="Bulat T."/>
            <person name="Smidak R."/>
            <person name="Sarate P."/>
            <person name="Gangsoo J."/>
            <person name="Sialana F."/>
            <person name="Bilban M."/>
            <person name="Lubec G."/>
        </authorList>
    </citation>
    <scope>NUCLEOTIDE SEQUENCE</scope>
    <source>
        <tissue evidence="1">Skin</tissue>
    </source>
</reference>
<organism evidence="1">
    <name type="scientific">Arion vulgaris</name>
    <dbReference type="NCBI Taxonomy" id="1028688"/>
    <lineage>
        <taxon>Eukaryota</taxon>
        <taxon>Metazoa</taxon>
        <taxon>Spiralia</taxon>
        <taxon>Lophotrochozoa</taxon>
        <taxon>Mollusca</taxon>
        <taxon>Gastropoda</taxon>
        <taxon>Heterobranchia</taxon>
        <taxon>Euthyneura</taxon>
        <taxon>Panpulmonata</taxon>
        <taxon>Eupulmonata</taxon>
        <taxon>Stylommatophora</taxon>
        <taxon>Helicina</taxon>
        <taxon>Arionoidea</taxon>
        <taxon>Arionidae</taxon>
        <taxon>Arion</taxon>
    </lineage>
</organism>
<sequence>MYIYICACVTTSAVNVNQGARLSVCGFQYLHPDVTRKPGYFCSHHLQKP</sequence>
<name>A0A0B6ZU55_9EUPU</name>
<dbReference type="EMBL" id="HACG01025012">
    <property type="protein sequence ID" value="CEK71877.1"/>
    <property type="molecule type" value="Transcribed_RNA"/>
</dbReference>
<dbReference type="EMBL" id="HACG01025014">
    <property type="protein sequence ID" value="CEK71879.1"/>
    <property type="molecule type" value="Transcribed_RNA"/>
</dbReference>
<protein>
    <submittedName>
        <fullName evidence="1">Uncharacterized protein</fullName>
    </submittedName>
</protein>
<proteinExistence type="predicted"/>
<accession>A0A0B6ZU55</accession>
<dbReference type="AlphaFoldDB" id="A0A0B6ZU55"/>
<evidence type="ECO:0000313" key="2">
    <source>
        <dbReference type="EMBL" id="CEK71879.1"/>
    </source>
</evidence>
<evidence type="ECO:0000313" key="1">
    <source>
        <dbReference type="EMBL" id="CEK71877.1"/>
    </source>
</evidence>
<evidence type="ECO:0000313" key="3">
    <source>
        <dbReference type="EMBL" id="CEK71880.1"/>
    </source>
</evidence>
<dbReference type="EMBL" id="HACG01025015">
    <property type="protein sequence ID" value="CEK71880.1"/>
    <property type="molecule type" value="Transcribed_RNA"/>
</dbReference>
<gene>
    <name evidence="1" type="primary">ORF80152</name>
    <name evidence="2" type="synonym">ORF80172</name>
    <name evidence="3" type="synonym">ORF80183</name>
</gene>